<organism evidence="1">
    <name type="scientific">Anguilla anguilla</name>
    <name type="common">European freshwater eel</name>
    <name type="synonym">Muraena anguilla</name>
    <dbReference type="NCBI Taxonomy" id="7936"/>
    <lineage>
        <taxon>Eukaryota</taxon>
        <taxon>Metazoa</taxon>
        <taxon>Chordata</taxon>
        <taxon>Craniata</taxon>
        <taxon>Vertebrata</taxon>
        <taxon>Euteleostomi</taxon>
        <taxon>Actinopterygii</taxon>
        <taxon>Neopterygii</taxon>
        <taxon>Teleostei</taxon>
        <taxon>Anguilliformes</taxon>
        <taxon>Anguillidae</taxon>
        <taxon>Anguilla</taxon>
    </lineage>
</organism>
<sequence>MFPTDVSPELHPAAGESTGLLCIPIFMYANS</sequence>
<dbReference type="EMBL" id="GBXM01095489">
    <property type="protein sequence ID" value="JAH13088.1"/>
    <property type="molecule type" value="Transcribed_RNA"/>
</dbReference>
<reference evidence="1" key="1">
    <citation type="submission" date="2014-11" db="EMBL/GenBank/DDBJ databases">
        <authorList>
            <person name="Amaro Gonzalez C."/>
        </authorList>
    </citation>
    <scope>NUCLEOTIDE SEQUENCE</scope>
</reference>
<proteinExistence type="predicted"/>
<dbReference type="AlphaFoldDB" id="A0A0E9QAD9"/>
<protein>
    <submittedName>
        <fullName evidence="1">Uncharacterized protein</fullName>
    </submittedName>
</protein>
<evidence type="ECO:0000313" key="1">
    <source>
        <dbReference type="EMBL" id="JAH13088.1"/>
    </source>
</evidence>
<accession>A0A0E9QAD9</accession>
<name>A0A0E9QAD9_ANGAN</name>
<reference evidence="1" key="2">
    <citation type="journal article" date="2015" name="Fish Shellfish Immunol.">
        <title>Early steps in the European eel (Anguilla anguilla)-Vibrio vulnificus interaction in the gills: Role of the RtxA13 toxin.</title>
        <authorList>
            <person name="Callol A."/>
            <person name="Pajuelo D."/>
            <person name="Ebbesson L."/>
            <person name="Teles M."/>
            <person name="MacKenzie S."/>
            <person name="Amaro C."/>
        </authorList>
    </citation>
    <scope>NUCLEOTIDE SEQUENCE</scope>
</reference>